<keyword evidence="10" id="KW-1185">Reference proteome</keyword>
<evidence type="ECO:0000256" key="7">
    <source>
        <dbReference type="ARBA" id="ARBA00022840"/>
    </source>
</evidence>
<evidence type="ECO:0000256" key="8">
    <source>
        <dbReference type="RuleBase" id="RU364126"/>
    </source>
</evidence>
<dbReference type="GO" id="GO:0005634">
    <property type="term" value="C:nucleus"/>
    <property type="evidence" value="ECO:0007669"/>
    <property type="project" value="TreeGrafter"/>
</dbReference>
<evidence type="ECO:0000313" key="10">
    <source>
        <dbReference type="Proteomes" id="UP001163846"/>
    </source>
</evidence>
<proteinExistence type="predicted"/>
<keyword evidence="5 8" id="KW-0547">Nucleotide-binding</keyword>
<dbReference type="PANTHER" id="PTHR14456:SF2">
    <property type="entry name" value="INOSITOL-PENTAKISPHOSPHATE 2-KINASE"/>
    <property type="match status" value="1"/>
</dbReference>
<evidence type="ECO:0000256" key="5">
    <source>
        <dbReference type="ARBA" id="ARBA00022741"/>
    </source>
</evidence>
<comment type="caution">
    <text evidence="9">The sequence shown here is derived from an EMBL/GenBank/DDBJ whole genome shotgun (WGS) entry which is preliminary data.</text>
</comment>
<keyword evidence="6 8" id="KW-0418">Kinase</keyword>
<sequence length="398" mass="45086">MPLLDVTLTSPNDWKYISEGGATIVFSYCGPPDERFDERVLRLKKQTIDVGGLEGDETFQTEIIPRLVPRKHLVEMEAVTLSTSWLEALSALSTSLRPTWRTDYIDCASPSGFLAPNLTSSLITVEIKPKWSFLGPGMHTCRFCMHSSIRGWTTSYCPLDLFSQNPTRMKDALYHLYNSQTEGTATQNNFRIFIQGERAAPAQVTSTLQRLGMLQPEAMSQDRETRELVVETLHASLVQPESLSLLQTLNRLQRTLDDGGIENLASLWDQVHLKQKPFGEGNVQPSLDEWSSFVKEYLKLQDTPASSEVEAVEARLRYHILSYLLSTTFKDCSIMIMLDSLQHKSSTTPSRIFLIDLDPKPIERLSKWLKQDRNIANEYAALASQSKKECVDDWSSEK</sequence>
<evidence type="ECO:0000256" key="2">
    <source>
        <dbReference type="ARBA" id="ARBA00012023"/>
    </source>
</evidence>
<comment type="function">
    <text evidence="8">Phosphorylates Ins(1,3,4,5,6)P5 at position 2 to form Ins(1,2,3,4,5,6)P6 (InsP6 or phytate).</text>
</comment>
<dbReference type="Proteomes" id="UP001163846">
    <property type="component" value="Unassembled WGS sequence"/>
</dbReference>
<dbReference type="AlphaFoldDB" id="A0AA38UF00"/>
<evidence type="ECO:0000313" key="9">
    <source>
        <dbReference type="EMBL" id="KAJ3835667.1"/>
    </source>
</evidence>
<dbReference type="EMBL" id="MU806389">
    <property type="protein sequence ID" value="KAJ3835667.1"/>
    <property type="molecule type" value="Genomic_DNA"/>
</dbReference>
<gene>
    <name evidence="9" type="ORF">F5878DRAFT_691983</name>
</gene>
<protein>
    <recommendedName>
        <fullName evidence="3 8">Inositol-pentakisphosphate 2-kinase</fullName>
        <ecNumber evidence="2 8">2.7.1.158</ecNumber>
    </recommendedName>
</protein>
<dbReference type="GO" id="GO:0035299">
    <property type="term" value="F:inositol-1,3,4,5,6-pentakisphosphate 2-kinase activity"/>
    <property type="evidence" value="ECO:0007669"/>
    <property type="project" value="UniProtKB-EC"/>
</dbReference>
<name>A0AA38UF00_9AGAR</name>
<accession>A0AA38UF00</accession>
<dbReference type="Gene3D" id="3.30.200.110">
    <property type="entry name" value="Inositol-pentakisphosphate 2-kinase, N-lobe"/>
    <property type="match status" value="2"/>
</dbReference>
<dbReference type="Pfam" id="PF06090">
    <property type="entry name" value="Ins_P5_2-kin"/>
    <property type="match status" value="1"/>
</dbReference>
<dbReference type="InterPro" id="IPR043001">
    <property type="entry name" value="IP5_2-K_N_lobe"/>
</dbReference>
<evidence type="ECO:0000256" key="4">
    <source>
        <dbReference type="ARBA" id="ARBA00022679"/>
    </source>
</evidence>
<dbReference type="PANTHER" id="PTHR14456">
    <property type="entry name" value="INOSITOL POLYPHOSPHATE KINASE 1"/>
    <property type="match status" value="1"/>
</dbReference>
<dbReference type="EC" id="2.7.1.158" evidence="2 8"/>
<comment type="domain">
    <text evidence="8">The EXKPK motif is conserved in inositol-pentakisphosphate 2-kinases of both family 1 and 2.</text>
</comment>
<comment type="catalytic activity">
    <reaction evidence="1 8">
        <text>1D-myo-inositol 1,3,4,5,6-pentakisphosphate + ATP = 1D-myo-inositol hexakisphosphate + ADP + H(+)</text>
        <dbReference type="Rhea" id="RHEA:20313"/>
        <dbReference type="ChEBI" id="CHEBI:15378"/>
        <dbReference type="ChEBI" id="CHEBI:30616"/>
        <dbReference type="ChEBI" id="CHEBI:57733"/>
        <dbReference type="ChEBI" id="CHEBI:58130"/>
        <dbReference type="ChEBI" id="CHEBI:456216"/>
        <dbReference type="EC" id="2.7.1.158"/>
    </reaction>
</comment>
<organism evidence="9 10">
    <name type="scientific">Lentinula raphanica</name>
    <dbReference type="NCBI Taxonomy" id="153919"/>
    <lineage>
        <taxon>Eukaryota</taxon>
        <taxon>Fungi</taxon>
        <taxon>Dikarya</taxon>
        <taxon>Basidiomycota</taxon>
        <taxon>Agaricomycotina</taxon>
        <taxon>Agaricomycetes</taxon>
        <taxon>Agaricomycetidae</taxon>
        <taxon>Agaricales</taxon>
        <taxon>Marasmiineae</taxon>
        <taxon>Omphalotaceae</taxon>
        <taxon>Lentinula</taxon>
    </lineage>
</organism>
<evidence type="ECO:0000256" key="3">
    <source>
        <dbReference type="ARBA" id="ARBA00014846"/>
    </source>
</evidence>
<keyword evidence="4 8" id="KW-0808">Transferase</keyword>
<reference evidence="9" key="1">
    <citation type="submission" date="2022-08" db="EMBL/GenBank/DDBJ databases">
        <authorList>
            <consortium name="DOE Joint Genome Institute"/>
            <person name="Min B."/>
            <person name="Riley R."/>
            <person name="Sierra-Patev S."/>
            <person name="Naranjo-Ortiz M."/>
            <person name="Looney B."/>
            <person name="Konkel Z."/>
            <person name="Slot J.C."/>
            <person name="Sakamoto Y."/>
            <person name="Steenwyk J.L."/>
            <person name="Rokas A."/>
            <person name="Carro J."/>
            <person name="Camarero S."/>
            <person name="Ferreira P."/>
            <person name="Molpeceres G."/>
            <person name="Ruiz-Duenas F.J."/>
            <person name="Serrano A."/>
            <person name="Henrissat B."/>
            <person name="Drula E."/>
            <person name="Hughes K.W."/>
            <person name="Mata J.L."/>
            <person name="Ishikawa N.K."/>
            <person name="Vargas-Isla R."/>
            <person name="Ushijima S."/>
            <person name="Smith C.A."/>
            <person name="Ahrendt S."/>
            <person name="Andreopoulos W."/>
            <person name="He G."/>
            <person name="Labutti K."/>
            <person name="Lipzen A."/>
            <person name="Ng V."/>
            <person name="Sandor L."/>
            <person name="Barry K."/>
            <person name="Martinez A.T."/>
            <person name="Xiao Y."/>
            <person name="Gibbons J.G."/>
            <person name="Terashima K."/>
            <person name="Hibbett D.S."/>
            <person name="Grigoriev I.V."/>
        </authorList>
    </citation>
    <scope>NUCLEOTIDE SEQUENCE</scope>
    <source>
        <strain evidence="9">TFB9207</strain>
    </source>
</reference>
<dbReference type="GO" id="GO:0032958">
    <property type="term" value="P:inositol phosphate biosynthetic process"/>
    <property type="evidence" value="ECO:0007669"/>
    <property type="project" value="TreeGrafter"/>
</dbReference>
<dbReference type="InterPro" id="IPR009286">
    <property type="entry name" value="Ins_P5_2-kin"/>
</dbReference>
<keyword evidence="7 8" id="KW-0067">ATP-binding</keyword>
<evidence type="ECO:0000256" key="1">
    <source>
        <dbReference type="ARBA" id="ARBA00001774"/>
    </source>
</evidence>
<evidence type="ECO:0000256" key="6">
    <source>
        <dbReference type="ARBA" id="ARBA00022777"/>
    </source>
</evidence>
<dbReference type="GO" id="GO:0005524">
    <property type="term" value="F:ATP binding"/>
    <property type="evidence" value="ECO:0007669"/>
    <property type="project" value="UniProtKB-KW"/>
</dbReference>